<dbReference type="AlphaFoldDB" id="A0AAN5CQT4"/>
<evidence type="ECO:0000313" key="2">
    <source>
        <dbReference type="EMBL" id="GMR48863.1"/>
    </source>
</evidence>
<dbReference type="Gene3D" id="2.60.40.1190">
    <property type="match status" value="1"/>
</dbReference>
<evidence type="ECO:0000256" key="1">
    <source>
        <dbReference type="ARBA" id="ARBA00038085"/>
    </source>
</evidence>
<keyword evidence="3" id="KW-1185">Reference proteome</keyword>
<comment type="similarity">
    <text evidence="1">Belongs to the UPF0462 family.</text>
</comment>
<dbReference type="Proteomes" id="UP001328107">
    <property type="component" value="Unassembled WGS sequence"/>
</dbReference>
<organism evidence="2 3">
    <name type="scientific">Pristionchus mayeri</name>
    <dbReference type="NCBI Taxonomy" id="1317129"/>
    <lineage>
        <taxon>Eukaryota</taxon>
        <taxon>Metazoa</taxon>
        <taxon>Ecdysozoa</taxon>
        <taxon>Nematoda</taxon>
        <taxon>Chromadorea</taxon>
        <taxon>Rhabditida</taxon>
        <taxon>Rhabditina</taxon>
        <taxon>Diplogasteromorpha</taxon>
        <taxon>Diplogasteroidea</taxon>
        <taxon>Neodiplogasteridae</taxon>
        <taxon>Pristionchus</taxon>
    </lineage>
</organism>
<sequence>FCSNMDFRGPRDIPARQPTEMDRHMTGNKATDLAIRSTLSGFDCLIEQTWDGCPIDCDPITLHMEWLFERKQGAPHKRAIKCFMQAPFFDDAAPDELPGICPGLWNYEVFEIFLANGKGQYVEVEVGPHGHWLVLLHDGQRNCFNNGEELELNVQNTWVGNTWQCCFEIPLAYLPGGVSKMNAYHIHGPPEARVYKAMAPVTDGTYGEPDFHRLQFFPKFNLHDVVPNTYGATPFNDHKYDSFWEGR</sequence>
<name>A0AAN5CQT4_9BILA</name>
<accession>A0AAN5CQT4</accession>
<gene>
    <name evidence="2" type="ORF">PMAYCL1PPCAC_19058</name>
</gene>
<feature type="non-terminal residue" evidence="2">
    <location>
        <position position="1"/>
    </location>
</feature>
<protein>
    <submittedName>
        <fullName evidence="2">Uncharacterized protein</fullName>
    </submittedName>
</protein>
<evidence type="ECO:0000313" key="3">
    <source>
        <dbReference type="Proteomes" id="UP001328107"/>
    </source>
</evidence>
<proteinExistence type="inferred from homology"/>
<dbReference type="PANTHER" id="PTHR31475:SF5">
    <property type="entry name" value="UPF0462 PROTEIN C4ORF33 HOMOLOG"/>
    <property type="match status" value="1"/>
</dbReference>
<comment type="caution">
    <text evidence="2">The sequence shown here is derived from an EMBL/GenBank/DDBJ whole genome shotgun (WGS) entry which is preliminary data.</text>
</comment>
<dbReference type="PANTHER" id="PTHR31475">
    <property type="entry name" value="UPF0462 PROTEIN"/>
    <property type="match status" value="1"/>
</dbReference>
<reference evidence="3" key="1">
    <citation type="submission" date="2022-10" db="EMBL/GenBank/DDBJ databases">
        <title>Genome assembly of Pristionchus species.</title>
        <authorList>
            <person name="Yoshida K."/>
            <person name="Sommer R.J."/>
        </authorList>
    </citation>
    <scope>NUCLEOTIDE SEQUENCE [LARGE SCALE GENOMIC DNA]</scope>
    <source>
        <strain evidence="3">RS5460</strain>
    </source>
</reference>
<dbReference type="EMBL" id="BTRK01000004">
    <property type="protein sequence ID" value="GMR48863.1"/>
    <property type="molecule type" value="Genomic_DNA"/>
</dbReference>